<evidence type="ECO:0000313" key="2">
    <source>
        <dbReference type="Proteomes" id="UP001493487"/>
    </source>
</evidence>
<keyword evidence="2" id="KW-1185">Reference proteome</keyword>
<protein>
    <submittedName>
        <fullName evidence="1">Uncharacterized protein</fullName>
    </submittedName>
</protein>
<dbReference type="RefSeq" id="WP_232182021.1">
    <property type="nucleotide sequence ID" value="NZ_JAIOAP010000001.1"/>
</dbReference>
<name>A0ABV1KN23_9BACL</name>
<accession>A0ABV1KN23</accession>
<evidence type="ECO:0000313" key="1">
    <source>
        <dbReference type="EMBL" id="MEQ4481474.1"/>
    </source>
</evidence>
<sequence length="100" mass="11273">MGLREETKGIYKTARGAEIGQLKSDIKELYGATYAIDKAERNIDYYYDSKKKKFIGEISLGGINQTEAKEDIYMASIGFNTEGTAEIIMLLDYKWATLLS</sequence>
<comment type="caution">
    <text evidence="1">The sequence shown here is derived from an EMBL/GenBank/DDBJ whole genome shotgun (WGS) entry which is preliminary data.</text>
</comment>
<proteinExistence type="predicted"/>
<organism evidence="1 2">
    <name type="scientific">Cohnella silvisoli</name>
    <dbReference type="NCBI Taxonomy" id="2873699"/>
    <lineage>
        <taxon>Bacteria</taxon>
        <taxon>Bacillati</taxon>
        <taxon>Bacillota</taxon>
        <taxon>Bacilli</taxon>
        <taxon>Bacillales</taxon>
        <taxon>Paenibacillaceae</taxon>
        <taxon>Cohnella</taxon>
    </lineage>
</organism>
<dbReference type="Proteomes" id="UP001493487">
    <property type="component" value="Unassembled WGS sequence"/>
</dbReference>
<reference evidence="1 2" key="1">
    <citation type="journal article" date="2023" name="Genome Announc.">
        <title>Pan-Genome Analyses of the Genus Cohnella and Proposal of the Novel Species Cohnella silvisoli sp. nov., Isolated from Forest Soil.</title>
        <authorList>
            <person name="Wang C."/>
            <person name="Mao L."/>
            <person name="Bao G."/>
            <person name="Zhu H."/>
        </authorList>
    </citation>
    <scope>NUCLEOTIDE SEQUENCE [LARGE SCALE GENOMIC DNA]</scope>
    <source>
        <strain evidence="1 2">NL03-T5-1</strain>
    </source>
</reference>
<gene>
    <name evidence="1" type="ORF">QJS35_03610</name>
</gene>
<dbReference type="EMBL" id="JASKHM010000001">
    <property type="protein sequence ID" value="MEQ4481474.1"/>
    <property type="molecule type" value="Genomic_DNA"/>
</dbReference>